<gene>
    <name evidence="1" type="ORF">METZ01_LOCUS328091</name>
</gene>
<organism evidence="1">
    <name type="scientific">marine metagenome</name>
    <dbReference type="NCBI Taxonomy" id="408172"/>
    <lineage>
        <taxon>unclassified sequences</taxon>
        <taxon>metagenomes</taxon>
        <taxon>ecological metagenomes</taxon>
    </lineage>
</organism>
<dbReference type="EMBL" id="UINC01108838">
    <property type="protein sequence ID" value="SVC75237.1"/>
    <property type="molecule type" value="Genomic_DNA"/>
</dbReference>
<dbReference type="AlphaFoldDB" id="A0A382PQW6"/>
<sequence length="64" mass="7339">MSKRLRHTKIKNTGVLFEVLTRQVTADIMENVESKAVALIKKHFHKNSALGKELELYNILTTET</sequence>
<accession>A0A382PQW6</accession>
<name>A0A382PQW6_9ZZZZ</name>
<protein>
    <submittedName>
        <fullName evidence="1">Uncharacterized protein</fullName>
    </submittedName>
</protein>
<feature type="non-terminal residue" evidence="1">
    <location>
        <position position="64"/>
    </location>
</feature>
<proteinExistence type="predicted"/>
<reference evidence="1" key="1">
    <citation type="submission" date="2018-05" db="EMBL/GenBank/DDBJ databases">
        <authorList>
            <person name="Lanie J.A."/>
            <person name="Ng W.-L."/>
            <person name="Kazmierczak K.M."/>
            <person name="Andrzejewski T.M."/>
            <person name="Davidsen T.M."/>
            <person name="Wayne K.J."/>
            <person name="Tettelin H."/>
            <person name="Glass J.I."/>
            <person name="Rusch D."/>
            <person name="Podicherti R."/>
            <person name="Tsui H.-C.T."/>
            <person name="Winkler M.E."/>
        </authorList>
    </citation>
    <scope>NUCLEOTIDE SEQUENCE</scope>
</reference>
<evidence type="ECO:0000313" key="1">
    <source>
        <dbReference type="EMBL" id="SVC75237.1"/>
    </source>
</evidence>